<keyword evidence="1" id="KW-0732">Signal</keyword>
<keyword evidence="3" id="KW-1185">Reference proteome</keyword>
<gene>
    <name evidence="2" type="ORF">GGQ93_001371</name>
</gene>
<organism evidence="2 3">
    <name type="scientific">Brevundimonas aurantiaca</name>
    <dbReference type="NCBI Taxonomy" id="74316"/>
    <lineage>
        <taxon>Bacteria</taxon>
        <taxon>Pseudomonadati</taxon>
        <taxon>Pseudomonadota</taxon>
        <taxon>Alphaproteobacteria</taxon>
        <taxon>Caulobacterales</taxon>
        <taxon>Caulobacteraceae</taxon>
        <taxon>Brevundimonas</taxon>
    </lineage>
</organism>
<dbReference type="Gene3D" id="3.40.50.10610">
    <property type="entry name" value="ABC-type transport auxiliary lipoprotein component"/>
    <property type="match status" value="1"/>
</dbReference>
<accession>A0A7W9C646</accession>
<reference evidence="2 3" key="1">
    <citation type="submission" date="2020-08" db="EMBL/GenBank/DDBJ databases">
        <title>Genomic Encyclopedia of Type Strains, Phase IV (KMG-IV): sequencing the most valuable type-strain genomes for metagenomic binning, comparative biology and taxonomic classification.</title>
        <authorList>
            <person name="Goeker M."/>
        </authorList>
    </citation>
    <scope>NUCLEOTIDE SEQUENCE [LARGE SCALE GENOMIC DNA]</scope>
    <source>
        <strain evidence="2 3">DSM 4731</strain>
    </source>
</reference>
<dbReference type="EMBL" id="JACHOQ010000002">
    <property type="protein sequence ID" value="MBB5739669.1"/>
    <property type="molecule type" value="Genomic_DNA"/>
</dbReference>
<dbReference type="RefSeq" id="WP_183215918.1">
    <property type="nucleotide sequence ID" value="NZ_CAJFZW010000010.1"/>
</dbReference>
<feature type="chain" id="PRO_5030709094" evidence="1">
    <location>
        <begin position="26"/>
        <end position="387"/>
    </location>
</feature>
<protein>
    <submittedName>
        <fullName evidence="2">Curli production assembly/transport component CsgG/holdfast attachment protein HfaB</fullName>
    </submittedName>
</protein>
<evidence type="ECO:0000313" key="3">
    <source>
        <dbReference type="Proteomes" id="UP000527324"/>
    </source>
</evidence>
<evidence type="ECO:0000256" key="1">
    <source>
        <dbReference type="SAM" id="SignalP"/>
    </source>
</evidence>
<dbReference type="AlphaFoldDB" id="A0A7W9C646"/>
<proteinExistence type="predicted"/>
<dbReference type="Proteomes" id="UP000527324">
    <property type="component" value="Unassembled WGS sequence"/>
</dbReference>
<sequence length="387" mass="40443">MQRLSIQMTAALCVAAVGMSGCVGAHYDPATGLYARTLGGAPATPNPTPYTQSLECLARAARAQSLRGPTLAVGAISDLTGKNDWDTGRKVSQGAALFAMTALGRAGLPVVERYDRSVSDIELAYAQTGALSGALIGETPPAATIAPRTPSEPDPEVVSTVVPADATALAPRPVLAGQIAGSRYYIVGGVTELNYNIRSSGVDAAGGEVDSQGAKGSFRNSAFVMNIAIDLRLVDSVSQQVAAVASYQKQLIGREIKAGVFDFLDGNVFDISGGASQLEPMQLGIRTLVERGVFDLASHLYGLDRSACLPDGLESEDGVTPLLPLGPHHFLMAEDAAPRIARAVEPEIERRLEAATPIPLPVQTASNRSVQAHPGPVIEPGAWRVRR</sequence>
<evidence type="ECO:0000313" key="2">
    <source>
        <dbReference type="EMBL" id="MBB5739669.1"/>
    </source>
</evidence>
<comment type="caution">
    <text evidence="2">The sequence shown here is derived from an EMBL/GenBank/DDBJ whole genome shotgun (WGS) entry which is preliminary data.</text>
</comment>
<dbReference type="InterPro" id="IPR005534">
    <property type="entry name" value="Curli_assmbl/transp-comp_CsgG"/>
</dbReference>
<dbReference type="Pfam" id="PF03783">
    <property type="entry name" value="CsgG"/>
    <property type="match status" value="1"/>
</dbReference>
<feature type="signal peptide" evidence="1">
    <location>
        <begin position="1"/>
        <end position="25"/>
    </location>
</feature>
<dbReference type="GO" id="GO:0030288">
    <property type="term" value="C:outer membrane-bounded periplasmic space"/>
    <property type="evidence" value="ECO:0007669"/>
    <property type="project" value="InterPro"/>
</dbReference>
<name>A0A7W9C646_9CAUL</name>
<dbReference type="PROSITE" id="PS51257">
    <property type="entry name" value="PROKAR_LIPOPROTEIN"/>
    <property type="match status" value="1"/>
</dbReference>